<feature type="compositionally biased region" description="Polar residues" evidence="1">
    <location>
        <begin position="1"/>
        <end position="14"/>
    </location>
</feature>
<gene>
    <name evidence="2" type="ORF">UX57_C0007G0039</name>
</gene>
<reference evidence="2 3" key="1">
    <citation type="journal article" date="2015" name="Nature">
        <title>rRNA introns, odd ribosomes, and small enigmatic genomes across a large radiation of phyla.</title>
        <authorList>
            <person name="Brown C.T."/>
            <person name="Hug L.A."/>
            <person name="Thomas B.C."/>
            <person name="Sharon I."/>
            <person name="Castelle C.J."/>
            <person name="Singh A."/>
            <person name="Wilkins M.J."/>
            <person name="Williams K.H."/>
            <person name="Banfield J.F."/>
        </authorList>
    </citation>
    <scope>NUCLEOTIDE SEQUENCE [LARGE SCALE GENOMIC DNA]</scope>
</reference>
<name>A0A0G1Q831_9BACT</name>
<dbReference type="STRING" id="1618994.UX57_C0007G0039"/>
<evidence type="ECO:0000313" key="2">
    <source>
        <dbReference type="EMBL" id="KKU41007.1"/>
    </source>
</evidence>
<comment type="caution">
    <text evidence="2">The sequence shown here is derived from an EMBL/GenBank/DDBJ whole genome shotgun (WGS) entry which is preliminary data.</text>
</comment>
<accession>A0A0G1Q831</accession>
<proteinExistence type="predicted"/>
<protein>
    <submittedName>
        <fullName evidence="2">Uncharacterized protein</fullName>
    </submittedName>
</protein>
<dbReference type="EMBL" id="LCMS01000007">
    <property type="protein sequence ID" value="KKU41007.1"/>
    <property type="molecule type" value="Genomic_DNA"/>
</dbReference>
<dbReference type="Proteomes" id="UP000034795">
    <property type="component" value="Unassembled WGS sequence"/>
</dbReference>
<sequence length="488" mass="54682">MSPLRSSFESTPSVIPTEAHSSNDRHPRGGGDPSSSALLGEAIMDSVSSVRDSLPERYRSHFNILRSEIIDFTKAHGIPKESLGKPDLLREATCKLSTSDLERLANLLERFEYLVKHKELMKEDYTEALEYVEKYYHLKKQYDSQVSLLEQVGILHPKKKSKHIQKLSTFFRSLLPYGKKKRPEVSTVPETPEILCITGIDDNEYPIPTLEQIASRLFERRETLKTKHDQGFTKLLLVPFGMSLDSLRETLKQFLLKYKKGHPSFGLDTDNPLYTWLNYQGADMGDFPNLVYYPQFLTKKGHGGKTKAQILKEQSEGQWTPAFAGVAGGSGTRFHGWIVHLLQPSNPDSQDIEVPMGFALIPREGQETPKGDLTPRPSLEAGKSPDEYLSILQKAQDDKGSPYHGETGMTPEDWIMAFMLHLSETGKPLDNFANGMESISYLTGAFFLSSSLVPGVYWSSVDDGRAFLGGDGYYDRASNFGARSSVIV</sequence>
<feature type="region of interest" description="Disordered" evidence="1">
    <location>
        <begin position="363"/>
        <end position="383"/>
    </location>
</feature>
<feature type="region of interest" description="Disordered" evidence="1">
    <location>
        <begin position="1"/>
        <end position="38"/>
    </location>
</feature>
<organism evidence="2 3">
    <name type="scientific">Candidatus Uhrbacteria bacterium GW2011_GWE2_46_68</name>
    <dbReference type="NCBI Taxonomy" id="1618994"/>
    <lineage>
        <taxon>Bacteria</taxon>
        <taxon>Candidatus Uhriibacteriota</taxon>
    </lineage>
</organism>
<dbReference type="AlphaFoldDB" id="A0A0G1Q831"/>
<evidence type="ECO:0000313" key="3">
    <source>
        <dbReference type="Proteomes" id="UP000034795"/>
    </source>
</evidence>
<evidence type="ECO:0000256" key="1">
    <source>
        <dbReference type="SAM" id="MobiDB-lite"/>
    </source>
</evidence>